<keyword evidence="1" id="KW-0472">Membrane</keyword>
<reference evidence="2 3" key="1">
    <citation type="submission" date="2020-02" db="EMBL/GenBank/DDBJ databases">
        <title>Acidophilic actinobacteria isolated from forest soil.</title>
        <authorList>
            <person name="Golinska P."/>
        </authorList>
    </citation>
    <scope>NUCLEOTIDE SEQUENCE [LARGE SCALE GENOMIC DNA]</scope>
    <source>
        <strain evidence="2 3">NL8</strain>
    </source>
</reference>
<proteinExistence type="predicted"/>
<feature type="transmembrane region" description="Helical" evidence="1">
    <location>
        <begin position="29"/>
        <end position="50"/>
    </location>
</feature>
<protein>
    <submittedName>
        <fullName evidence="2">Uncharacterized protein</fullName>
    </submittedName>
</protein>
<evidence type="ECO:0000313" key="3">
    <source>
        <dbReference type="Proteomes" id="UP000730482"/>
    </source>
</evidence>
<organism evidence="2 3">
    <name type="scientific">Catenulispora pinistramenti</name>
    <dbReference type="NCBI Taxonomy" id="2705254"/>
    <lineage>
        <taxon>Bacteria</taxon>
        <taxon>Bacillati</taxon>
        <taxon>Actinomycetota</taxon>
        <taxon>Actinomycetes</taxon>
        <taxon>Catenulisporales</taxon>
        <taxon>Catenulisporaceae</taxon>
        <taxon>Catenulispora</taxon>
    </lineage>
</organism>
<keyword evidence="1" id="KW-0812">Transmembrane</keyword>
<sequence>MNTSAALLFGIATFLMLRARTVKILESIIVGLFGFTLASSMFGTAISAALHSIFYAHAVKNGVPIAPGTPAAPWTSGP</sequence>
<dbReference type="EMBL" id="JAAFYZ010000373">
    <property type="protein sequence ID" value="MBS2554436.1"/>
    <property type="molecule type" value="Genomic_DNA"/>
</dbReference>
<accession>A0ABS5L7X8</accession>
<evidence type="ECO:0000313" key="2">
    <source>
        <dbReference type="EMBL" id="MBS2554436.1"/>
    </source>
</evidence>
<gene>
    <name evidence="2" type="ORF">KGQ19_47040</name>
</gene>
<keyword evidence="1" id="KW-1133">Transmembrane helix</keyword>
<evidence type="ECO:0000256" key="1">
    <source>
        <dbReference type="SAM" id="Phobius"/>
    </source>
</evidence>
<comment type="caution">
    <text evidence="2">The sequence shown here is derived from an EMBL/GenBank/DDBJ whole genome shotgun (WGS) entry which is preliminary data.</text>
</comment>
<name>A0ABS5L7X8_9ACTN</name>
<dbReference type="Proteomes" id="UP000730482">
    <property type="component" value="Unassembled WGS sequence"/>
</dbReference>
<dbReference type="RefSeq" id="WP_212021875.1">
    <property type="nucleotide sequence ID" value="NZ_JAAFYZ010000373.1"/>
</dbReference>
<keyword evidence="3" id="KW-1185">Reference proteome</keyword>